<evidence type="ECO:0000313" key="14">
    <source>
        <dbReference type="EMBL" id="CAL1531120.1"/>
    </source>
</evidence>
<comment type="function">
    <text evidence="1">Accessory subunit of the mitochondrial membrane respiratory chain NADH dehydrogenase (Complex I), that is believed not to be involved in catalysis. Complex I functions in the transfer of electrons from NADH to the respiratory chain. The immediate electron acceptor for the enzyme is believed to be ubiquinone.</text>
</comment>
<feature type="disulfide bond" evidence="12">
    <location>
        <begin position="35"/>
        <end position="48"/>
    </location>
</feature>
<sequence length="95" mass="10999">MSLPIIYTPITKLQASIEGPQGGPCGHFHMDFFRCASRVGMARARYDCKKELADFHECFYKDKQLERVRLMDKERKRQGRPHLTPLGKDIPDVGY</sequence>
<keyword evidence="10" id="KW-0472">Membrane</keyword>
<keyword evidence="7" id="KW-0999">Mitochondrion inner membrane</keyword>
<evidence type="ECO:0000256" key="3">
    <source>
        <dbReference type="ARBA" id="ARBA00004637"/>
    </source>
</evidence>
<keyword evidence="9" id="KW-0496">Mitochondrion</keyword>
<dbReference type="InterPro" id="IPR019342">
    <property type="entry name" value="NADH_UbQ_OxRdtase_FeS-su5"/>
</dbReference>
<proteinExistence type="inferred from homology"/>
<keyword evidence="6" id="KW-0679">Respiratory chain</keyword>
<evidence type="ECO:0000256" key="4">
    <source>
        <dbReference type="ARBA" id="ARBA00007372"/>
    </source>
</evidence>
<reference evidence="14 15" key="1">
    <citation type="submission" date="2024-04" db="EMBL/GenBank/DDBJ databases">
        <authorList>
            <consortium name="Genoscope - CEA"/>
            <person name="William W."/>
        </authorList>
    </citation>
    <scope>NUCLEOTIDE SEQUENCE [LARGE SCALE GENOMIC DNA]</scope>
</reference>
<dbReference type="Proteomes" id="UP001497497">
    <property type="component" value="Unassembled WGS sequence"/>
</dbReference>
<dbReference type="EMBL" id="CAXITT010000081">
    <property type="protein sequence ID" value="CAL1531120.1"/>
    <property type="molecule type" value="Genomic_DNA"/>
</dbReference>
<keyword evidence="5" id="KW-0813">Transport</keyword>
<keyword evidence="11 12" id="KW-1015">Disulfide bond</keyword>
<evidence type="ECO:0000313" key="15">
    <source>
        <dbReference type="Proteomes" id="UP001497497"/>
    </source>
</evidence>
<accession>A0AAV2HCX5</accession>
<comment type="subcellular location">
    <subcellularLocation>
        <location evidence="3">Mitochondrion inner membrane</location>
        <topology evidence="3">Peripheral membrane protein</topology>
    </subcellularLocation>
    <subcellularLocation>
        <location evidence="2">Mitochondrion intermembrane space</location>
    </subcellularLocation>
</comment>
<evidence type="ECO:0000256" key="10">
    <source>
        <dbReference type="ARBA" id="ARBA00023136"/>
    </source>
</evidence>
<feature type="disulfide bond" evidence="12">
    <location>
        <begin position="25"/>
        <end position="58"/>
    </location>
</feature>
<evidence type="ECO:0000256" key="12">
    <source>
        <dbReference type="PIRSR" id="PIRSR619342-50"/>
    </source>
</evidence>
<comment type="similarity">
    <text evidence="4">Belongs to the complex I NDUFS5 subunit family.</text>
</comment>
<evidence type="ECO:0000256" key="1">
    <source>
        <dbReference type="ARBA" id="ARBA00003195"/>
    </source>
</evidence>
<evidence type="ECO:0000256" key="13">
    <source>
        <dbReference type="SAM" id="MobiDB-lite"/>
    </source>
</evidence>
<comment type="caution">
    <text evidence="14">The sequence shown here is derived from an EMBL/GenBank/DDBJ whole genome shotgun (WGS) entry which is preliminary data.</text>
</comment>
<evidence type="ECO:0000256" key="5">
    <source>
        <dbReference type="ARBA" id="ARBA00022448"/>
    </source>
</evidence>
<protein>
    <recommendedName>
        <fullName evidence="16">NADH dehydrogenase [ubiquinone] iron-sulfur protein 5</fullName>
    </recommendedName>
</protein>
<keyword evidence="15" id="KW-1185">Reference proteome</keyword>
<evidence type="ECO:0008006" key="16">
    <source>
        <dbReference type="Google" id="ProtNLM"/>
    </source>
</evidence>
<dbReference type="GO" id="GO:0005743">
    <property type="term" value="C:mitochondrial inner membrane"/>
    <property type="evidence" value="ECO:0007669"/>
    <property type="project" value="UniProtKB-SubCell"/>
</dbReference>
<evidence type="ECO:0000256" key="6">
    <source>
        <dbReference type="ARBA" id="ARBA00022660"/>
    </source>
</evidence>
<name>A0AAV2HCX5_LYMST</name>
<dbReference type="PANTHER" id="PTHR21268:SF2">
    <property type="entry name" value="NADH DEHYDROGENASE [UBIQUINONE] IRON-SULFUR PROTEIN 5"/>
    <property type="match status" value="1"/>
</dbReference>
<dbReference type="Pfam" id="PF10200">
    <property type="entry name" value="Ndufs5"/>
    <property type="match status" value="1"/>
</dbReference>
<dbReference type="GO" id="GO:0005758">
    <property type="term" value="C:mitochondrial intermembrane space"/>
    <property type="evidence" value="ECO:0007669"/>
    <property type="project" value="UniProtKB-SubCell"/>
</dbReference>
<evidence type="ECO:0000256" key="11">
    <source>
        <dbReference type="ARBA" id="ARBA00023157"/>
    </source>
</evidence>
<dbReference type="PROSITE" id="PS51808">
    <property type="entry name" value="CHCH"/>
    <property type="match status" value="1"/>
</dbReference>
<feature type="region of interest" description="Disordered" evidence="13">
    <location>
        <begin position="72"/>
        <end position="95"/>
    </location>
</feature>
<evidence type="ECO:0000256" key="8">
    <source>
        <dbReference type="ARBA" id="ARBA00022982"/>
    </source>
</evidence>
<dbReference type="AlphaFoldDB" id="A0AAV2HCX5"/>
<evidence type="ECO:0000256" key="9">
    <source>
        <dbReference type="ARBA" id="ARBA00023128"/>
    </source>
</evidence>
<gene>
    <name evidence="14" type="ORF">GSLYS_00005223001</name>
</gene>
<keyword evidence="8" id="KW-0249">Electron transport</keyword>
<evidence type="ECO:0000256" key="2">
    <source>
        <dbReference type="ARBA" id="ARBA00004569"/>
    </source>
</evidence>
<organism evidence="14 15">
    <name type="scientific">Lymnaea stagnalis</name>
    <name type="common">Great pond snail</name>
    <name type="synonym">Helix stagnalis</name>
    <dbReference type="NCBI Taxonomy" id="6523"/>
    <lineage>
        <taxon>Eukaryota</taxon>
        <taxon>Metazoa</taxon>
        <taxon>Spiralia</taxon>
        <taxon>Lophotrochozoa</taxon>
        <taxon>Mollusca</taxon>
        <taxon>Gastropoda</taxon>
        <taxon>Heterobranchia</taxon>
        <taxon>Euthyneura</taxon>
        <taxon>Panpulmonata</taxon>
        <taxon>Hygrophila</taxon>
        <taxon>Lymnaeoidea</taxon>
        <taxon>Lymnaeidae</taxon>
        <taxon>Lymnaea</taxon>
    </lineage>
</organism>
<evidence type="ECO:0000256" key="7">
    <source>
        <dbReference type="ARBA" id="ARBA00022792"/>
    </source>
</evidence>
<dbReference type="PANTHER" id="PTHR21268">
    <property type="entry name" value="NADH DEHYDROGENASE [UBIQUINONE] IRON-SULFUR PROTEIN 5"/>
    <property type="match status" value="1"/>
</dbReference>